<dbReference type="EMBL" id="NMUH01010527">
    <property type="protein sequence ID" value="MQM21042.1"/>
    <property type="molecule type" value="Genomic_DNA"/>
</dbReference>
<keyword evidence="2" id="KW-1185">Reference proteome</keyword>
<sequence>LNKWSVVSTQLYCVSTLVHCPRTKSSVSTQWCRHSLVVCRHWFQIPGDCFCDIWDRVSTHRVKCVDTVPGSVDTRPSFQKTLFGQLGQCVDTLSGSVDTIQLNFHLKIHLDTWPPRDHVPTYPKAPYGHMGL</sequence>
<dbReference type="AlphaFoldDB" id="A0A843XPE5"/>
<feature type="non-terminal residue" evidence="1">
    <location>
        <position position="1"/>
    </location>
</feature>
<gene>
    <name evidence="1" type="ORF">Taro_054073</name>
</gene>
<reference evidence="1" key="1">
    <citation type="submission" date="2017-07" db="EMBL/GenBank/DDBJ databases">
        <title>Taro Niue Genome Assembly and Annotation.</title>
        <authorList>
            <person name="Atibalentja N."/>
            <person name="Keating K."/>
            <person name="Fields C.J."/>
        </authorList>
    </citation>
    <scope>NUCLEOTIDE SEQUENCE</scope>
    <source>
        <strain evidence="1">Niue_2</strain>
        <tissue evidence="1">Leaf</tissue>
    </source>
</reference>
<protein>
    <submittedName>
        <fullName evidence="1">Uncharacterized protein</fullName>
    </submittedName>
</protein>
<proteinExistence type="predicted"/>
<comment type="caution">
    <text evidence="1">The sequence shown here is derived from an EMBL/GenBank/DDBJ whole genome shotgun (WGS) entry which is preliminary data.</text>
</comment>
<name>A0A843XPE5_COLES</name>
<evidence type="ECO:0000313" key="2">
    <source>
        <dbReference type="Proteomes" id="UP000652761"/>
    </source>
</evidence>
<evidence type="ECO:0000313" key="1">
    <source>
        <dbReference type="EMBL" id="MQM21042.1"/>
    </source>
</evidence>
<accession>A0A843XPE5</accession>
<organism evidence="1 2">
    <name type="scientific">Colocasia esculenta</name>
    <name type="common">Wild taro</name>
    <name type="synonym">Arum esculentum</name>
    <dbReference type="NCBI Taxonomy" id="4460"/>
    <lineage>
        <taxon>Eukaryota</taxon>
        <taxon>Viridiplantae</taxon>
        <taxon>Streptophyta</taxon>
        <taxon>Embryophyta</taxon>
        <taxon>Tracheophyta</taxon>
        <taxon>Spermatophyta</taxon>
        <taxon>Magnoliopsida</taxon>
        <taxon>Liliopsida</taxon>
        <taxon>Araceae</taxon>
        <taxon>Aroideae</taxon>
        <taxon>Colocasieae</taxon>
        <taxon>Colocasia</taxon>
    </lineage>
</organism>
<dbReference type="Proteomes" id="UP000652761">
    <property type="component" value="Unassembled WGS sequence"/>
</dbReference>